<dbReference type="InterPro" id="IPR029068">
    <property type="entry name" value="Glyas_Bleomycin-R_OHBP_Dase"/>
</dbReference>
<dbReference type="RefSeq" id="WP_271918665.1">
    <property type="nucleotide sequence ID" value="NZ_JAQNDO010000001.1"/>
</dbReference>
<protein>
    <submittedName>
        <fullName evidence="7">VOC family protein</fullName>
    </submittedName>
</protein>
<dbReference type="EMBL" id="JAQNDO010000001">
    <property type="protein sequence ID" value="MDC0743280.1"/>
    <property type="molecule type" value="Genomic_DNA"/>
</dbReference>
<organism evidence="7 8">
    <name type="scientific">Polyangium mundeleinium</name>
    <dbReference type="NCBI Taxonomy" id="2995306"/>
    <lineage>
        <taxon>Bacteria</taxon>
        <taxon>Pseudomonadati</taxon>
        <taxon>Myxococcota</taxon>
        <taxon>Polyangia</taxon>
        <taxon>Polyangiales</taxon>
        <taxon>Polyangiaceae</taxon>
        <taxon>Polyangium</taxon>
    </lineage>
</organism>
<keyword evidence="4" id="KW-0677">Repeat</keyword>
<name>A0ABT5EN66_9BACT</name>
<comment type="caution">
    <text evidence="7">The sequence shown here is derived from an EMBL/GenBank/DDBJ whole genome shotgun (WGS) entry which is preliminary data.</text>
</comment>
<evidence type="ECO:0000256" key="4">
    <source>
        <dbReference type="ARBA" id="ARBA00022737"/>
    </source>
</evidence>
<feature type="domain" description="VOC" evidence="6">
    <location>
        <begin position="170"/>
        <end position="334"/>
    </location>
</feature>
<accession>A0ABT5EN66</accession>
<comment type="similarity">
    <text evidence="2">Belongs to the 4HPPD family.</text>
</comment>
<dbReference type="InterPro" id="IPR004360">
    <property type="entry name" value="Glyas_Fos-R_dOase_dom"/>
</dbReference>
<dbReference type="Gene3D" id="3.10.180.10">
    <property type="entry name" value="2,3-Dihydroxybiphenyl 1,2-Dioxygenase, domain 1"/>
    <property type="match status" value="2"/>
</dbReference>
<dbReference type="Proteomes" id="UP001221411">
    <property type="component" value="Unassembled WGS sequence"/>
</dbReference>
<dbReference type="Pfam" id="PF00903">
    <property type="entry name" value="Glyoxalase"/>
    <property type="match status" value="2"/>
</dbReference>
<dbReference type="PANTHER" id="PTHR11959:SF1">
    <property type="entry name" value="4-HYDROXYPHENYLPYRUVATE DIOXYGENASE"/>
    <property type="match status" value="1"/>
</dbReference>
<dbReference type="SUPFAM" id="SSF54593">
    <property type="entry name" value="Glyoxalase/Bleomycin resistance protein/Dihydroxybiphenyl dioxygenase"/>
    <property type="match status" value="1"/>
</dbReference>
<evidence type="ECO:0000256" key="5">
    <source>
        <dbReference type="ARBA" id="ARBA00023004"/>
    </source>
</evidence>
<feature type="domain" description="VOC" evidence="6">
    <location>
        <begin position="11"/>
        <end position="143"/>
    </location>
</feature>
<dbReference type="CDD" id="cd07250">
    <property type="entry name" value="HPPD_C_like"/>
    <property type="match status" value="1"/>
</dbReference>
<comment type="cofactor">
    <cofactor evidence="1">
        <name>Fe cation</name>
        <dbReference type="ChEBI" id="CHEBI:24875"/>
    </cofactor>
</comment>
<dbReference type="InterPro" id="IPR041736">
    <property type="entry name" value="4OHPhenylPyrv_dOase_N"/>
</dbReference>
<dbReference type="PANTHER" id="PTHR11959">
    <property type="entry name" value="4-HYDROXYPHENYLPYRUVATE DIOXYGENASE"/>
    <property type="match status" value="1"/>
</dbReference>
<keyword evidence="8" id="KW-1185">Reference proteome</keyword>
<gene>
    <name evidence="7" type="ORF">POL67_18155</name>
</gene>
<evidence type="ECO:0000313" key="7">
    <source>
        <dbReference type="EMBL" id="MDC0743280.1"/>
    </source>
</evidence>
<sequence>MSKVESIGIKRIEALHYYVRDLERSRKFYTEKLDFEEIAHSSPELEEAAKQRSVVFRAGDCIVMCSQPLGEGGRAWRYLRKHPDGVGTLIFEVEDIERAFRLLDGRGGTPIDEITRVKEDGGEFASFSITSPFGDTTFRFVERKGYRKLFPGAVHYDTPRGGKNSLGFTHFDHITTNFQTMAPALLWMEHVLGFERFWEIQFHTEDVKKGGDHGSGLRSAVMWDPGSGVKFANNEPYRPYFKSSQINIFNEEHRGDGVQHAAIAVKDILTSVKHMRERGIQFMPTPGSYYDVLPTRLKSLGVQQIDEDVNVLRDLEILVDGEAEGKYLLQIFLKESSGTHGDPHAGPFFYEVIQRKGDRGFGGGNFRALFESIERQQKTEGKVA</sequence>
<evidence type="ECO:0000256" key="2">
    <source>
        <dbReference type="ARBA" id="ARBA00005877"/>
    </source>
</evidence>
<keyword evidence="3" id="KW-0479">Metal-binding</keyword>
<dbReference type="PIRSF" id="PIRSF009283">
    <property type="entry name" value="HPP_dOase"/>
    <property type="match status" value="1"/>
</dbReference>
<dbReference type="CDD" id="cd08342">
    <property type="entry name" value="HPPD_N_like"/>
    <property type="match status" value="1"/>
</dbReference>
<evidence type="ECO:0000256" key="3">
    <source>
        <dbReference type="ARBA" id="ARBA00022723"/>
    </source>
</evidence>
<evidence type="ECO:0000256" key="1">
    <source>
        <dbReference type="ARBA" id="ARBA00001962"/>
    </source>
</evidence>
<reference evidence="7 8" key="1">
    <citation type="submission" date="2022-11" db="EMBL/GenBank/DDBJ databases">
        <title>Minimal conservation of predation-associated metabolite biosynthetic gene clusters underscores biosynthetic potential of Myxococcota including descriptions for ten novel species: Archangium lansinium sp. nov., Myxococcus landrumus sp. nov., Nannocystis bai.</title>
        <authorList>
            <person name="Ahearne A."/>
            <person name="Stevens C."/>
            <person name="Dowd S."/>
        </authorList>
    </citation>
    <scope>NUCLEOTIDE SEQUENCE [LARGE SCALE GENOMIC DNA]</scope>
    <source>
        <strain evidence="7 8">RJM3</strain>
    </source>
</reference>
<proteinExistence type="inferred from homology"/>
<evidence type="ECO:0000259" key="6">
    <source>
        <dbReference type="PROSITE" id="PS51819"/>
    </source>
</evidence>
<dbReference type="PROSITE" id="PS51819">
    <property type="entry name" value="VOC"/>
    <property type="match status" value="2"/>
</dbReference>
<keyword evidence="5" id="KW-0408">Iron</keyword>
<dbReference type="InterPro" id="IPR037523">
    <property type="entry name" value="VOC_core"/>
</dbReference>
<dbReference type="InterPro" id="IPR041735">
    <property type="entry name" value="4OHPhenylPyrv_dOase_C"/>
</dbReference>
<evidence type="ECO:0000313" key="8">
    <source>
        <dbReference type="Proteomes" id="UP001221411"/>
    </source>
</evidence>
<dbReference type="InterPro" id="IPR005956">
    <property type="entry name" value="4OHPhenylPyrv_dOase"/>
</dbReference>